<organism evidence="2 3">
    <name type="scientific">Noviherbaspirillum sedimenti</name>
    <dbReference type="NCBI Taxonomy" id="2320865"/>
    <lineage>
        <taxon>Bacteria</taxon>
        <taxon>Pseudomonadati</taxon>
        <taxon>Pseudomonadota</taxon>
        <taxon>Betaproteobacteria</taxon>
        <taxon>Burkholderiales</taxon>
        <taxon>Oxalobacteraceae</taxon>
        <taxon>Noviherbaspirillum</taxon>
    </lineage>
</organism>
<sequence>MTKAANPDSGASVLRIEGEMSIFRAAELKSMLLASLDNSATLEIDLSAVTEFDTAGVQLLMAAKKAAQARQRELRLTAHSAAVLEVFELFDLGAYFGDPVVIPPQAAPATGRASATASARASNES</sequence>
<gene>
    <name evidence="2" type="ORF">D3878_06040</name>
</gene>
<dbReference type="Pfam" id="PF13466">
    <property type="entry name" value="STAS_2"/>
    <property type="match status" value="1"/>
</dbReference>
<reference evidence="3" key="1">
    <citation type="submission" date="2018-09" db="EMBL/GenBank/DDBJ databases">
        <authorList>
            <person name="Zhu H."/>
        </authorList>
    </citation>
    <scope>NUCLEOTIDE SEQUENCE [LARGE SCALE GENOMIC DNA]</scope>
    <source>
        <strain evidence="3">K1S02-23</strain>
    </source>
</reference>
<keyword evidence="3" id="KW-1185">Reference proteome</keyword>
<feature type="domain" description="STAS" evidence="1">
    <location>
        <begin position="1"/>
        <end position="92"/>
    </location>
</feature>
<dbReference type="EMBL" id="QYUQ01000002">
    <property type="protein sequence ID" value="RJG01198.1"/>
    <property type="molecule type" value="Genomic_DNA"/>
</dbReference>
<dbReference type="OrthoDB" id="8527158at2"/>
<dbReference type="InterPro" id="IPR052746">
    <property type="entry name" value="MlaB_ABC_Transporter"/>
</dbReference>
<dbReference type="Proteomes" id="UP000266327">
    <property type="component" value="Unassembled WGS sequence"/>
</dbReference>
<dbReference type="InterPro" id="IPR058548">
    <property type="entry name" value="MlaB-like_STAS"/>
</dbReference>
<comment type="caution">
    <text evidence="2">The sequence shown here is derived from an EMBL/GenBank/DDBJ whole genome shotgun (WGS) entry which is preliminary data.</text>
</comment>
<dbReference type="SUPFAM" id="SSF52091">
    <property type="entry name" value="SpoIIaa-like"/>
    <property type="match status" value="1"/>
</dbReference>
<dbReference type="Gene3D" id="3.30.750.24">
    <property type="entry name" value="STAS domain"/>
    <property type="match status" value="1"/>
</dbReference>
<evidence type="ECO:0000259" key="1">
    <source>
        <dbReference type="PROSITE" id="PS50801"/>
    </source>
</evidence>
<name>A0A3A3FYA2_9BURK</name>
<evidence type="ECO:0000313" key="2">
    <source>
        <dbReference type="EMBL" id="RJG01198.1"/>
    </source>
</evidence>
<dbReference type="PROSITE" id="PS50801">
    <property type="entry name" value="STAS"/>
    <property type="match status" value="1"/>
</dbReference>
<dbReference type="PANTHER" id="PTHR35849:SF2">
    <property type="entry name" value="BLR2341 PROTEIN"/>
    <property type="match status" value="1"/>
</dbReference>
<accession>A0A3A3FYA2</accession>
<dbReference type="RefSeq" id="WP_119784648.1">
    <property type="nucleotide sequence ID" value="NZ_QYUQ01000002.1"/>
</dbReference>
<evidence type="ECO:0000313" key="3">
    <source>
        <dbReference type="Proteomes" id="UP000266327"/>
    </source>
</evidence>
<proteinExistence type="predicted"/>
<dbReference type="InterPro" id="IPR002645">
    <property type="entry name" value="STAS_dom"/>
</dbReference>
<dbReference type="CDD" id="cd07043">
    <property type="entry name" value="STAS_anti-anti-sigma_factors"/>
    <property type="match status" value="1"/>
</dbReference>
<dbReference type="PANTHER" id="PTHR35849">
    <property type="entry name" value="BLR2341 PROTEIN"/>
    <property type="match status" value="1"/>
</dbReference>
<protein>
    <submittedName>
        <fullName evidence="2">Anti-sigma factor antagonist</fullName>
    </submittedName>
</protein>
<dbReference type="AlphaFoldDB" id="A0A3A3FYA2"/>
<dbReference type="InterPro" id="IPR036513">
    <property type="entry name" value="STAS_dom_sf"/>
</dbReference>